<dbReference type="EMBL" id="CP013050">
    <property type="protein sequence ID" value="ALM76355.1"/>
    <property type="molecule type" value="Genomic_DNA"/>
</dbReference>
<organism evidence="1 2">
    <name type="scientific">Thermococcus barophilus</name>
    <dbReference type="NCBI Taxonomy" id="55802"/>
    <lineage>
        <taxon>Archaea</taxon>
        <taxon>Methanobacteriati</taxon>
        <taxon>Methanobacteriota</taxon>
        <taxon>Thermococci</taxon>
        <taxon>Thermococcales</taxon>
        <taxon>Thermococcaceae</taxon>
        <taxon>Thermococcus</taxon>
    </lineage>
</organism>
<evidence type="ECO:0008006" key="3">
    <source>
        <dbReference type="Google" id="ProtNLM"/>
    </source>
</evidence>
<name>A0A0S1XF67_THEBA</name>
<dbReference type="PANTHER" id="PTHR39550:SF1">
    <property type="entry name" value="SLL0658 PROTEIN"/>
    <property type="match status" value="1"/>
</dbReference>
<dbReference type="Proteomes" id="UP000066042">
    <property type="component" value="Chromosome"/>
</dbReference>
<gene>
    <name evidence="1" type="ORF">TBCH5v1_2464</name>
</gene>
<dbReference type="PATRIC" id="fig|55802.8.peg.2449"/>
<sequence>MRLGEAEAIVLAKELNANLIILDEKIPRIIAKSLGLTVVGSLAILFIAKKRGIIGEDLDLLINELRTKGVRFSDKVIEELRRMCGSA</sequence>
<reference evidence="1 2" key="1">
    <citation type="journal article" date="2016" name="Genome Announc.">
        <title>Complete genome sequence of the hyperthermophilic and piezophilic archaeon Thermococcus barophilus Ch5, capable of growth at the expense of hydrogenogenesis from carbon monoxide and formate.</title>
        <authorList>
            <person name="Oger P."/>
            <person name="Sokolova T.G."/>
            <person name="Kozhevnikova D.A."/>
            <person name="Taranov E.A."/>
            <person name="Vannier P."/>
            <person name="Lee H.S."/>
            <person name="Kwon K.K."/>
            <person name="Kang S.G."/>
            <person name="Lee J.H."/>
            <person name="Bonch-Osmolovskaya E.A."/>
            <person name="Lebedinsky A.V."/>
        </authorList>
    </citation>
    <scope>NUCLEOTIDE SEQUENCE [LARGE SCALE GENOMIC DNA]</scope>
    <source>
        <strain evidence="2">Ch5</strain>
    </source>
</reference>
<evidence type="ECO:0000313" key="1">
    <source>
        <dbReference type="EMBL" id="ALM76355.1"/>
    </source>
</evidence>
<dbReference type="STRING" id="55802.TBCH5v1_2464"/>
<protein>
    <recommendedName>
        <fullName evidence="3">DUF3368 domain-containing protein</fullName>
    </recommendedName>
</protein>
<dbReference type="Pfam" id="PF11848">
    <property type="entry name" value="DUF3368"/>
    <property type="match status" value="1"/>
</dbReference>
<accession>A0A0S1XF67</accession>
<dbReference type="InterPro" id="IPR021799">
    <property type="entry name" value="PIN-like_prokaryotic"/>
</dbReference>
<proteinExistence type="predicted"/>
<dbReference type="AlphaFoldDB" id="A0A0S1XF67"/>
<evidence type="ECO:0000313" key="2">
    <source>
        <dbReference type="Proteomes" id="UP000066042"/>
    </source>
</evidence>
<dbReference type="PANTHER" id="PTHR39550">
    <property type="entry name" value="SLL0658 PROTEIN"/>
    <property type="match status" value="1"/>
</dbReference>